<evidence type="ECO:0000256" key="1">
    <source>
        <dbReference type="ARBA" id="ARBA00004429"/>
    </source>
</evidence>
<evidence type="ECO:0008006" key="12">
    <source>
        <dbReference type="Google" id="ProtNLM"/>
    </source>
</evidence>
<feature type="transmembrane region" description="Helical" evidence="9">
    <location>
        <begin position="6"/>
        <end position="25"/>
    </location>
</feature>
<dbReference type="Proteomes" id="UP000465361">
    <property type="component" value="Unassembled WGS sequence"/>
</dbReference>
<name>A0A7I9XVB1_9MYCO</name>
<dbReference type="GO" id="GO:0005886">
    <property type="term" value="C:plasma membrane"/>
    <property type="evidence" value="ECO:0007669"/>
    <property type="project" value="UniProtKB-SubCell"/>
</dbReference>
<dbReference type="RefSeq" id="WP_218033336.1">
    <property type="nucleotide sequence ID" value="NZ_BLKW01000002.1"/>
</dbReference>
<proteinExistence type="inferred from homology"/>
<keyword evidence="7 9" id="KW-0472">Membrane</keyword>
<comment type="similarity">
    <text evidence="8">Belongs to the TsuA/YedE (TC 9.B.102) family.</text>
</comment>
<sequence length="246" mass="26506">MFTLAIAGLYAIALLVGTALLPRYARGKSSLVQALTHKPDPREQELIADTVAYLAEGGLDRGTLGRFERMVAADVPNPNFYSRAKLGTSALLGLVVVLAIFLHQIFGESTTYSWVIGYTLPFRSEYTDAVNQKIGWEPFSDIGTFLGALIAAVLVSRHFQGFRSVIPPSWRNRFGNSPVKRAIGSFGGFFILMFGTRMADGCTSGHILSGGIQMAASGWLFAVAVFIGMIVTARITYGNATDKVAG</sequence>
<keyword evidence="3" id="KW-1003">Cell membrane</keyword>
<reference evidence="10 11" key="1">
    <citation type="journal article" date="2019" name="Emerg. Microbes Infect.">
        <title>Comprehensive subspecies identification of 175 nontuberculous mycobacteria species based on 7547 genomic profiles.</title>
        <authorList>
            <person name="Matsumoto Y."/>
            <person name="Kinjo T."/>
            <person name="Motooka D."/>
            <person name="Nabeya D."/>
            <person name="Jung N."/>
            <person name="Uechi K."/>
            <person name="Horii T."/>
            <person name="Iida T."/>
            <person name="Fujita J."/>
            <person name="Nakamura S."/>
        </authorList>
    </citation>
    <scope>NUCLEOTIDE SEQUENCE [LARGE SCALE GENOMIC DNA]</scope>
    <source>
        <strain evidence="10 11">JCM 17322</strain>
    </source>
</reference>
<feature type="transmembrane region" description="Helical" evidence="9">
    <location>
        <begin position="142"/>
        <end position="159"/>
    </location>
</feature>
<evidence type="ECO:0000256" key="2">
    <source>
        <dbReference type="ARBA" id="ARBA00022448"/>
    </source>
</evidence>
<keyword evidence="5 9" id="KW-0812">Transmembrane</keyword>
<evidence type="ECO:0000256" key="5">
    <source>
        <dbReference type="ARBA" id="ARBA00022692"/>
    </source>
</evidence>
<evidence type="ECO:0000256" key="9">
    <source>
        <dbReference type="SAM" id="Phobius"/>
    </source>
</evidence>
<evidence type="ECO:0000256" key="6">
    <source>
        <dbReference type="ARBA" id="ARBA00022989"/>
    </source>
</evidence>
<accession>A0A7I9XVB1</accession>
<evidence type="ECO:0000256" key="4">
    <source>
        <dbReference type="ARBA" id="ARBA00022519"/>
    </source>
</evidence>
<organism evidence="10 11">
    <name type="scientific">Mycobacterium botniense</name>
    <dbReference type="NCBI Taxonomy" id="84962"/>
    <lineage>
        <taxon>Bacteria</taxon>
        <taxon>Bacillati</taxon>
        <taxon>Actinomycetota</taxon>
        <taxon>Actinomycetes</taxon>
        <taxon>Mycobacteriales</taxon>
        <taxon>Mycobacteriaceae</taxon>
        <taxon>Mycobacterium</taxon>
    </lineage>
</organism>
<evidence type="ECO:0000313" key="11">
    <source>
        <dbReference type="Proteomes" id="UP000465361"/>
    </source>
</evidence>
<keyword evidence="4" id="KW-0997">Cell inner membrane</keyword>
<feature type="transmembrane region" description="Helical" evidence="9">
    <location>
        <begin position="219"/>
        <end position="237"/>
    </location>
</feature>
<keyword evidence="11" id="KW-1185">Reference proteome</keyword>
<feature type="transmembrane region" description="Helical" evidence="9">
    <location>
        <begin position="86"/>
        <end position="106"/>
    </location>
</feature>
<keyword evidence="6 9" id="KW-1133">Transmembrane helix</keyword>
<dbReference type="EMBL" id="BLKW01000002">
    <property type="protein sequence ID" value="GFG73507.1"/>
    <property type="molecule type" value="Genomic_DNA"/>
</dbReference>
<evidence type="ECO:0000256" key="3">
    <source>
        <dbReference type="ARBA" id="ARBA00022475"/>
    </source>
</evidence>
<evidence type="ECO:0000313" key="10">
    <source>
        <dbReference type="EMBL" id="GFG73507.1"/>
    </source>
</evidence>
<evidence type="ECO:0000256" key="7">
    <source>
        <dbReference type="ARBA" id="ARBA00023136"/>
    </source>
</evidence>
<evidence type="ECO:0000256" key="8">
    <source>
        <dbReference type="ARBA" id="ARBA00035655"/>
    </source>
</evidence>
<feature type="transmembrane region" description="Helical" evidence="9">
    <location>
        <begin position="179"/>
        <end position="199"/>
    </location>
</feature>
<protein>
    <recommendedName>
        <fullName evidence="12">Sulphur transport domain-containing protein</fullName>
    </recommendedName>
</protein>
<dbReference type="InterPro" id="IPR007272">
    <property type="entry name" value="Sulf_transp_TsuA/YedE"/>
</dbReference>
<dbReference type="PANTHER" id="PTHR30574">
    <property type="entry name" value="INNER MEMBRANE PROTEIN YEDE"/>
    <property type="match status" value="1"/>
</dbReference>
<dbReference type="PANTHER" id="PTHR30574:SF1">
    <property type="entry name" value="SULPHUR TRANSPORT DOMAIN-CONTAINING PROTEIN"/>
    <property type="match status" value="1"/>
</dbReference>
<dbReference type="Pfam" id="PF04143">
    <property type="entry name" value="Sulf_transp"/>
    <property type="match status" value="1"/>
</dbReference>
<comment type="caution">
    <text evidence="10">The sequence shown here is derived from an EMBL/GenBank/DDBJ whole genome shotgun (WGS) entry which is preliminary data.</text>
</comment>
<keyword evidence="2" id="KW-0813">Transport</keyword>
<comment type="subcellular location">
    <subcellularLocation>
        <location evidence="1">Cell inner membrane</location>
        <topology evidence="1">Multi-pass membrane protein</topology>
    </subcellularLocation>
</comment>
<gene>
    <name evidence="10" type="ORF">MBOT_08720</name>
</gene>
<dbReference type="AlphaFoldDB" id="A0A7I9XVB1"/>